<organism evidence="2 3">
    <name type="scientific">Plutella xylostella</name>
    <name type="common">Diamondback moth</name>
    <name type="synonym">Plutella maculipennis</name>
    <dbReference type="NCBI Taxonomy" id="51655"/>
    <lineage>
        <taxon>Eukaryota</taxon>
        <taxon>Metazoa</taxon>
        <taxon>Ecdysozoa</taxon>
        <taxon>Arthropoda</taxon>
        <taxon>Hexapoda</taxon>
        <taxon>Insecta</taxon>
        <taxon>Pterygota</taxon>
        <taxon>Neoptera</taxon>
        <taxon>Endopterygota</taxon>
        <taxon>Lepidoptera</taxon>
        <taxon>Glossata</taxon>
        <taxon>Ditrysia</taxon>
        <taxon>Yponomeutoidea</taxon>
        <taxon>Plutellidae</taxon>
        <taxon>Plutella</taxon>
    </lineage>
</organism>
<reference evidence="2 3" key="1">
    <citation type="submission" date="2021-06" db="EMBL/GenBank/DDBJ databases">
        <title>A haploid diamondback moth (Plutella xylostella L.) genome assembly resolves 31 chromosomes and identifies a diamide resistance mutation.</title>
        <authorList>
            <person name="Ward C.M."/>
            <person name="Perry K.D."/>
            <person name="Baker G."/>
            <person name="Powis K."/>
            <person name="Heckel D.G."/>
            <person name="Baxter S.W."/>
        </authorList>
    </citation>
    <scope>NUCLEOTIDE SEQUENCE [LARGE SCALE GENOMIC DNA]</scope>
    <source>
        <strain evidence="2 3">LV</strain>
        <tissue evidence="2">Single pupa</tissue>
    </source>
</reference>
<gene>
    <name evidence="2" type="ORF">JYU34_022245</name>
</gene>
<proteinExistence type="predicted"/>
<comment type="caution">
    <text evidence="2">The sequence shown here is derived from an EMBL/GenBank/DDBJ whole genome shotgun (WGS) entry which is preliminary data.</text>
</comment>
<accession>A0ABQ7PR27</accession>
<sequence length="249" mass="27632">MEEVKQSMCEMMDMFNTRMNSFHDELHKTPASTTTSGLAAEFQSFRQFITTALNSLQQQVEMLAKGLDRIDMHGRRKMLLLHGVPEQKDEATADAAVKAITGYIKDPEFLNANDIARCNRMGRPRDKPRPILLKFKDHPTRTKVWFSKAKLKGSGFTLSEFLTKTRHDVFMAARQRVGVARCWTRDGCVVVQGADGKQSRVVTLVELNQVCPATQQHGAGGAAASKPTSSKVADKPAAASVRPQRASKK</sequence>
<evidence type="ECO:0000256" key="1">
    <source>
        <dbReference type="SAM" id="MobiDB-lite"/>
    </source>
</evidence>
<evidence type="ECO:0000313" key="3">
    <source>
        <dbReference type="Proteomes" id="UP000823941"/>
    </source>
</evidence>
<name>A0ABQ7PR27_PLUXY</name>
<evidence type="ECO:0000313" key="2">
    <source>
        <dbReference type="EMBL" id="KAG7295248.1"/>
    </source>
</evidence>
<dbReference type="EMBL" id="JAHIBW010000031">
    <property type="protein sequence ID" value="KAG7295248.1"/>
    <property type="molecule type" value="Genomic_DNA"/>
</dbReference>
<feature type="region of interest" description="Disordered" evidence="1">
    <location>
        <begin position="215"/>
        <end position="249"/>
    </location>
</feature>
<dbReference type="Gene3D" id="3.30.70.1820">
    <property type="entry name" value="L1 transposable element, RRM domain"/>
    <property type="match status" value="1"/>
</dbReference>
<keyword evidence="3" id="KW-1185">Reference proteome</keyword>
<protein>
    <submittedName>
        <fullName evidence="2">Uncharacterized protein</fullName>
    </submittedName>
</protein>
<dbReference type="Proteomes" id="UP000823941">
    <property type="component" value="Chromosome 31"/>
</dbReference>